<gene>
    <name evidence="1" type="ORF">BLNAU_12154</name>
</gene>
<sequence>MWTIRALWRVGSSSFRSRWKNATERRALIHLGCQPRGAVDDDDEEDEGKHAVKKQFDTTCTIEFVGSSGSNPIPTIPLCDCEIRSELNSTSPLHHTIHIVPFPVDADVRLIDISRISIIPFSIFNPTFSPTLTDEQHSSFPPHSDTSPLPLGERVIDPSLMTTPCPSCCTAE</sequence>
<accession>A0ABQ9XNC1</accession>
<dbReference type="EMBL" id="JARBJD010000098">
    <property type="protein sequence ID" value="KAK2952833.1"/>
    <property type="molecule type" value="Genomic_DNA"/>
</dbReference>
<organism evidence="1 2">
    <name type="scientific">Blattamonas nauphoetae</name>
    <dbReference type="NCBI Taxonomy" id="2049346"/>
    <lineage>
        <taxon>Eukaryota</taxon>
        <taxon>Metamonada</taxon>
        <taxon>Preaxostyla</taxon>
        <taxon>Oxymonadida</taxon>
        <taxon>Blattamonas</taxon>
    </lineage>
</organism>
<name>A0ABQ9XNC1_9EUKA</name>
<keyword evidence="2" id="KW-1185">Reference proteome</keyword>
<comment type="caution">
    <text evidence="1">The sequence shown here is derived from an EMBL/GenBank/DDBJ whole genome shotgun (WGS) entry which is preliminary data.</text>
</comment>
<proteinExistence type="predicted"/>
<evidence type="ECO:0000313" key="2">
    <source>
        <dbReference type="Proteomes" id="UP001281761"/>
    </source>
</evidence>
<evidence type="ECO:0000313" key="1">
    <source>
        <dbReference type="EMBL" id="KAK2952833.1"/>
    </source>
</evidence>
<protein>
    <submittedName>
        <fullName evidence="1">Uncharacterized protein</fullName>
    </submittedName>
</protein>
<dbReference type="Proteomes" id="UP001281761">
    <property type="component" value="Unassembled WGS sequence"/>
</dbReference>
<reference evidence="1 2" key="1">
    <citation type="journal article" date="2022" name="bioRxiv">
        <title>Genomics of Preaxostyla Flagellates Illuminates Evolutionary Transitions and the Path Towards Mitochondrial Loss.</title>
        <authorList>
            <person name="Novak L.V.F."/>
            <person name="Treitli S.C."/>
            <person name="Pyrih J."/>
            <person name="Halakuc P."/>
            <person name="Pipaliya S.V."/>
            <person name="Vacek V."/>
            <person name="Brzon O."/>
            <person name="Soukal P."/>
            <person name="Eme L."/>
            <person name="Dacks J.B."/>
            <person name="Karnkowska A."/>
            <person name="Elias M."/>
            <person name="Hampl V."/>
        </authorList>
    </citation>
    <scope>NUCLEOTIDE SEQUENCE [LARGE SCALE GENOMIC DNA]</scope>
    <source>
        <strain evidence="1">NAU3</strain>
        <tissue evidence="1">Gut</tissue>
    </source>
</reference>